<dbReference type="SUPFAM" id="SSF49464">
    <property type="entry name" value="Carboxypeptidase regulatory domain-like"/>
    <property type="match status" value="1"/>
</dbReference>
<dbReference type="Pfam" id="PF13715">
    <property type="entry name" value="CarbopepD_reg_2"/>
    <property type="match status" value="1"/>
</dbReference>
<feature type="signal peptide" evidence="8">
    <location>
        <begin position="1"/>
        <end position="20"/>
    </location>
</feature>
<dbReference type="RefSeq" id="WP_022301195.1">
    <property type="nucleotide sequence ID" value="NZ_CABMFH010000003.1"/>
</dbReference>
<comment type="subcellular location">
    <subcellularLocation>
        <location evidence="1 7">Cell outer membrane</location>
        <topology evidence="1 7">Multi-pass membrane protein</topology>
    </subcellularLocation>
</comment>
<feature type="chain" id="PRO_5044549922" evidence="8">
    <location>
        <begin position="21"/>
        <end position="1022"/>
    </location>
</feature>
<dbReference type="InterPro" id="IPR036942">
    <property type="entry name" value="Beta-barrel_TonB_sf"/>
</dbReference>
<reference evidence="10 13" key="1">
    <citation type="submission" date="2015-09" db="EMBL/GenBank/DDBJ databases">
        <authorList>
            <consortium name="Pathogen Informatics"/>
        </authorList>
    </citation>
    <scope>NUCLEOTIDE SEQUENCE [LARGE SCALE GENOMIC DNA]</scope>
    <source>
        <strain evidence="10 13">2789STDY5834846</strain>
    </source>
</reference>
<keyword evidence="10" id="KW-0675">Receptor</keyword>
<dbReference type="GeneID" id="69588439"/>
<dbReference type="NCBIfam" id="TIGR04057">
    <property type="entry name" value="SusC_RagA_signa"/>
    <property type="match status" value="1"/>
</dbReference>
<protein>
    <submittedName>
        <fullName evidence="10">Outer membrane receptor proteins, mostly Fe transport</fullName>
    </submittedName>
    <submittedName>
        <fullName evidence="11">TonB-dependent receptor</fullName>
    </submittedName>
</protein>
<keyword evidence="3 7" id="KW-1134">Transmembrane beta strand</keyword>
<dbReference type="Proteomes" id="UP001060104">
    <property type="component" value="Chromosome"/>
</dbReference>
<gene>
    <name evidence="10" type="ORF">ERS852461_01267</name>
    <name evidence="11" type="ORF">NXW97_06685</name>
    <name evidence="12" type="ORF">NXY30_07835</name>
</gene>
<evidence type="ECO:0000259" key="9">
    <source>
        <dbReference type="Pfam" id="PF07715"/>
    </source>
</evidence>
<evidence type="ECO:0000313" key="12">
    <source>
        <dbReference type="EMBL" id="UVQ76276.1"/>
    </source>
</evidence>
<reference evidence="11" key="2">
    <citation type="submission" date="2022-08" db="EMBL/GenBank/DDBJ databases">
        <title>Genome Sequencing of Bacteroides fragilis Group Isolates with Nanopore Technology.</title>
        <authorList>
            <person name="Tisza M.J."/>
            <person name="Smith D."/>
            <person name="Dekker J.P."/>
        </authorList>
    </citation>
    <scope>NUCLEOTIDE SEQUENCE</scope>
    <source>
        <strain evidence="11">BFG-351</strain>
        <strain evidence="12">BFG-527</strain>
    </source>
</reference>
<evidence type="ECO:0000256" key="3">
    <source>
        <dbReference type="ARBA" id="ARBA00022452"/>
    </source>
</evidence>
<evidence type="ECO:0000256" key="5">
    <source>
        <dbReference type="ARBA" id="ARBA00023136"/>
    </source>
</evidence>
<evidence type="ECO:0000313" key="14">
    <source>
        <dbReference type="Proteomes" id="UP001060104"/>
    </source>
</evidence>
<dbReference type="InterPro" id="IPR023997">
    <property type="entry name" value="TonB-dep_OMP_SusC/RagA_CS"/>
</dbReference>
<accession>A0A174IH27</accession>
<comment type="similarity">
    <text evidence="7">Belongs to the TonB-dependent receptor family.</text>
</comment>
<dbReference type="FunFam" id="2.170.130.10:FF:000003">
    <property type="entry name" value="SusC/RagA family TonB-linked outer membrane protein"/>
    <property type="match status" value="1"/>
</dbReference>
<sequence>MKQLLIVISLLFSCISMSWGQNGFMVAGTVMDENGEPLIGVSVVNQANTSQGTVTDLDGKFRLPNLLNKTTLLFTYVGFKNEKYVVTGNKEQIKIVMKADVSDLDEVVVVGQANQRKVSVTGAITVVKPEILDQPGTSISNMLGGNVPGIIAVTRSGEPGDDFSEFWIRGISTFGANASALVLVDGVEGNINDLDPSDIESFSVLKDASATAVYGVRGANGVVVITTKSGKAGKLRINFKTNLIMSESARMPEYADAYSYAQLANEARLSRGKDPIYSDVAMELIRTGMDQDLYPNVNWRDVILKDHVWQNQHFLSVAGGGTAARYYMSLSIQNKDAVFKQDKSANKYDTNVSYHKYSFLANMDVNLTKTTNLGLKLNQVIVNQNAPGFGDNNDALWQAQANLTPLTTPVKYSDGSLATYGANADELSPYVQLNYTGFKENRRLNTGLLVTLKQDLSFITKGLDIKGVFSYNGESQHNITRTKMPDLYYADGRNADGSLNLKRTREKKDLSFGKDVYSARSYYWELTGNYNRTFGEHRIGGLVLFYLQSNSNSDANDNLAAIPTRYESLSGRVTYGFKDTYFAEFNIGYTGSEQFPTGERFGWFPAVSGGWVPTQYDFLREKIPFLNFLKIRASYGLVGNDRIGGKRFPYLTTIYSGMSGTSWASGGVLGEDQIGTDGLTWETAHKFDIGIDAHLFHEKVQFTVDYFNDKRTGIFQQRATIPTEVGLVNFPWANMGSMRSHGFDGNISFDHAFNKDWRMTLRANFTYSRNKVTNWEESGIRYPYQSRIGIPNGVQRGLIALGLFKDEADIESSPKQTFESVVLPGDIKYKDVNNDGVINSDDEVPLSYSATPELQYGFAAEIRWKKFSLSALFEGAGHSNYFYGGTGFYPFAWESRGNLLNIVTEPSNRWTSREISGNPSTENPNARFPRLTYGENKNNNRASTFWLADNRYLRFKNLTARYSYAHPWLSNVIGVSGIDISFIVNNICTWDDIKLWDPGQASGNGTKYPIQRTYTLQLNFNF</sequence>
<dbReference type="Gene3D" id="2.170.130.10">
    <property type="entry name" value="TonB-dependent receptor, plug domain"/>
    <property type="match status" value="1"/>
</dbReference>
<keyword evidence="2 7" id="KW-0813">Transport</keyword>
<keyword evidence="4 7" id="KW-0812">Transmembrane</keyword>
<accession>A0A3E5GKF2</accession>
<dbReference type="PROSITE" id="PS52016">
    <property type="entry name" value="TONB_DEPENDENT_REC_3"/>
    <property type="match status" value="1"/>
</dbReference>
<evidence type="ECO:0000256" key="4">
    <source>
        <dbReference type="ARBA" id="ARBA00022692"/>
    </source>
</evidence>
<evidence type="ECO:0000256" key="6">
    <source>
        <dbReference type="ARBA" id="ARBA00023237"/>
    </source>
</evidence>
<dbReference type="NCBIfam" id="TIGR04056">
    <property type="entry name" value="OMP_RagA_SusC"/>
    <property type="match status" value="1"/>
</dbReference>
<keyword evidence="8" id="KW-0732">Signal</keyword>
<feature type="domain" description="TonB-dependent receptor plug" evidence="9">
    <location>
        <begin position="117"/>
        <end position="222"/>
    </location>
</feature>
<dbReference type="Proteomes" id="UP001204548">
    <property type="component" value="Unassembled WGS sequence"/>
</dbReference>
<evidence type="ECO:0000313" key="11">
    <source>
        <dbReference type="EMBL" id="MCS2791697.1"/>
    </source>
</evidence>
<proteinExistence type="inferred from homology"/>
<evidence type="ECO:0000313" key="13">
    <source>
        <dbReference type="Proteomes" id="UP000095606"/>
    </source>
</evidence>
<dbReference type="AlphaFoldDB" id="A0A174IH27"/>
<keyword evidence="5 7" id="KW-0472">Membrane</keyword>
<dbReference type="InterPro" id="IPR023996">
    <property type="entry name" value="TonB-dep_OMP_SusC/RagA"/>
</dbReference>
<dbReference type="SUPFAM" id="SSF56935">
    <property type="entry name" value="Porins"/>
    <property type="match status" value="1"/>
</dbReference>
<dbReference type="EMBL" id="CZAE01000004">
    <property type="protein sequence ID" value="CUO84370.1"/>
    <property type="molecule type" value="Genomic_DNA"/>
</dbReference>
<dbReference type="Pfam" id="PF07715">
    <property type="entry name" value="Plug"/>
    <property type="match status" value="1"/>
</dbReference>
<evidence type="ECO:0000256" key="1">
    <source>
        <dbReference type="ARBA" id="ARBA00004571"/>
    </source>
</evidence>
<keyword evidence="14" id="KW-1185">Reference proteome</keyword>
<dbReference type="EMBL" id="CP103141">
    <property type="protein sequence ID" value="UVQ76276.1"/>
    <property type="molecule type" value="Genomic_DNA"/>
</dbReference>
<dbReference type="Gene3D" id="2.40.170.20">
    <property type="entry name" value="TonB-dependent receptor, beta-barrel domain"/>
    <property type="match status" value="1"/>
</dbReference>
<dbReference type="InterPro" id="IPR039426">
    <property type="entry name" value="TonB-dep_rcpt-like"/>
</dbReference>
<evidence type="ECO:0000256" key="8">
    <source>
        <dbReference type="SAM" id="SignalP"/>
    </source>
</evidence>
<dbReference type="Proteomes" id="UP000095606">
    <property type="component" value="Unassembled WGS sequence"/>
</dbReference>
<dbReference type="GO" id="GO:0009279">
    <property type="term" value="C:cell outer membrane"/>
    <property type="evidence" value="ECO:0007669"/>
    <property type="project" value="UniProtKB-SubCell"/>
</dbReference>
<dbReference type="InterPro" id="IPR037066">
    <property type="entry name" value="Plug_dom_sf"/>
</dbReference>
<dbReference type="InterPro" id="IPR012910">
    <property type="entry name" value="Plug_dom"/>
</dbReference>
<organism evidence="10 13">
    <name type="scientific">Bacteroides faecis</name>
    <dbReference type="NCBI Taxonomy" id="674529"/>
    <lineage>
        <taxon>Bacteria</taxon>
        <taxon>Pseudomonadati</taxon>
        <taxon>Bacteroidota</taxon>
        <taxon>Bacteroidia</taxon>
        <taxon>Bacteroidales</taxon>
        <taxon>Bacteroidaceae</taxon>
        <taxon>Bacteroides</taxon>
    </lineage>
</organism>
<keyword evidence="6 7" id="KW-0998">Cell outer membrane</keyword>
<evidence type="ECO:0000313" key="10">
    <source>
        <dbReference type="EMBL" id="CUO84370.1"/>
    </source>
</evidence>
<name>A0A174IH27_9BACE</name>
<evidence type="ECO:0000256" key="7">
    <source>
        <dbReference type="PROSITE-ProRule" id="PRU01360"/>
    </source>
</evidence>
<dbReference type="Gene3D" id="2.60.40.1120">
    <property type="entry name" value="Carboxypeptidase-like, regulatory domain"/>
    <property type="match status" value="1"/>
</dbReference>
<dbReference type="EMBL" id="JANUTS010000001">
    <property type="protein sequence ID" value="MCS2791697.1"/>
    <property type="molecule type" value="Genomic_DNA"/>
</dbReference>
<dbReference type="InterPro" id="IPR008969">
    <property type="entry name" value="CarboxyPept-like_regulatory"/>
</dbReference>
<evidence type="ECO:0000256" key="2">
    <source>
        <dbReference type="ARBA" id="ARBA00022448"/>
    </source>
</evidence>